<evidence type="ECO:0000256" key="1">
    <source>
        <dbReference type="ARBA" id="ARBA00022801"/>
    </source>
</evidence>
<sequence length="284" mass="30563">MIEQPIPDPTPDPGIALVLGSAFLGVYAHGGFICELNRQGIFPGKVAGSSAGALAGGFYAAGLRGQELEAATLSGALKRAYPDWLIPIRGAPLGIGVLTGMMNGKKVVEHLKRELPVANIEDAPGVRLQIAVTDLRKSTGEFLSEGPLAEAIMASCAVPILFTGQHLEGRVFHDGGILHGVPLEPYIADPAVHTIIVHDISYPRQSAAADKRLGIKEVFINGHHMLNDALTEHRIREAERNHKRVIFLETHHPSPGFFQSAKKKKRYFIDGARTASAVSQYFSS</sequence>
<dbReference type="SUPFAM" id="SSF52151">
    <property type="entry name" value="FabD/lysophospholipase-like"/>
    <property type="match status" value="1"/>
</dbReference>
<dbReference type="InterPro" id="IPR016035">
    <property type="entry name" value="Acyl_Trfase/lysoPLipase"/>
</dbReference>
<keyword evidence="2 4" id="KW-0442">Lipid degradation</keyword>
<dbReference type="InterPro" id="IPR002641">
    <property type="entry name" value="PNPLA_dom"/>
</dbReference>
<dbReference type="PANTHER" id="PTHR14226">
    <property type="entry name" value="NEUROPATHY TARGET ESTERASE/SWISS CHEESE D.MELANOGASTER"/>
    <property type="match status" value="1"/>
</dbReference>
<evidence type="ECO:0000256" key="2">
    <source>
        <dbReference type="ARBA" id="ARBA00022963"/>
    </source>
</evidence>
<dbReference type="Proteomes" id="UP001597375">
    <property type="component" value="Unassembled WGS sequence"/>
</dbReference>
<dbReference type="RefSeq" id="WP_386820119.1">
    <property type="nucleotide sequence ID" value="NZ_JBHUIT010000016.1"/>
</dbReference>
<organism evidence="6 7">
    <name type="scientific">Luteolibacter algae</name>
    <dbReference type="NCBI Taxonomy" id="454151"/>
    <lineage>
        <taxon>Bacteria</taxon>
        <taxon>Pseudomonadati</taxon>
        <taxon>Verrucomicrobiota</taxon>
        <taxon>Verrucomicrobiia</taxon>
        <taxon>Verrucomicrobiales</taxon>
        <taxon>Verrucomicrobiaceae</taxon>
        <taxon>Luteolibacter</taxon>
    </lineage>
</organism>
<feature type="short sequence motif" description="GXSXG" evidence="4">
    <location>
        <begin position="48"/>
        <end position="52"/>
    </location>
</feature>
<keyword evidence="7" id="KW-1185">Reference proteome</keyword>
<comment type="caution">
    <text evidence="4">Lacks conserved residue(s) required for the propagation of feature annotation.</text>
</comment>
<dbReference type="Pfam" id="PF01734">
    <property type="entry name" value="Patatin"/>
    <property type="match status" value="1"/>
</dbReference>
<reference evidence="7" key="1">
    <citation type="journal article" date="2019" name="Int. J. Syst. Evol. Microbiol.">
        <title>The Global Catalogue of Microorganisms (GCM) 10K type strain sequencing project: providing services to taxonomists for standard genome sequencing and annotation.</title>
        <authorList>
            <consortium name="The Broad Institute Genomics Platform"/>
            <consortium name="The Broad Institute Genome Sequencing Center for Infectious Disease"/>
            <person name="Wu L."/>
            <person name="Ma J."/>
        </authorList>
    </citation>
    <scope>NUCLEOTIDE SEQUENCE [LARGE SCALE GENOMIC DNA]</scope>
    <source>
        <strain evidence="7">CGMCC 4.7106</strain>
    </source>
</reference>
<evidence type="ECO:0000313" key="6">
    <source>
        <dbReference type="EMBL" id="MFD2256832.1"/>
    </source>
</evidence>
<feature type="domain" description="PNPLA" evidence="5">
    <location>
        <begin position="17"/>
        <end position="187"/>
    </location>
</feature>
<evidence type="ECO:0000256" key="3">
    <source>
        <dbReference type="ARBA" id="ARBA00023098"/>
    </source>
</evidence>
<protein>
    <submittedName>
        <fullName evidence="6">Patatin-like phospholipase family protein</fullName>
    </submittedName>
</protein>
<evidence type="ECO:0000259" key="5">
    <source>
        <dbReference type="PROSITE" id="PS51635"/>
    </source>
</evidence>
<feature type="active site" description="Nucleophile" evidence="4">
    <location>
        <position position="50"/>
    </location>
</feature>
<name>A0ABW5D7J9_9BACT</name>
<accession>A0ABW5D7J9</accession>
<gene>
    <name evidence="6" type="ORF">ACFSSA_09105</name>
</gene>
<dbReference type="Gene3D" id="3.40.1090.10">
    <property type="entry name" value="Cytosolic phospholipase A2 catalytic domain"/>
    <property type="match status" value="2"/>
</dbReference>
<dbReference type="EMBL" id="JBHUIT010000016">
    <property type="protein sequence ID" value="MFD2256832.1"/>
    <property type="molecule type" value="Genomic_DNA"/>
</dbReference>
<comment type="caution">
    <text evidence="6">The sequence shown here is derived from an EMBL/GenBank/DDBJ whole genome shotgun (WGS) entry which is preliminary data.</text>
</comment>
<dbReference type="InterPro" id="IPR050301">
    <property type="entry name" value="NTE"/>
</dbReference>
<keyword evidence="1 4" id="KW-0378">Hydrolase</keyword>
<dbReference type="PANTHER" id="PTHR14226:SF78">
    <property type="entry name" value="SLR0060 PROTEIN"/>
    <property type="match status" value="1"/>
</dbReference>
<evidence type="ECO:0000256" key="4">
    <source>
        <dbReference type="PROSITE-ProRule" id="PRU01161"/>
    </source>
</evidence>
<proteinExistence type="predicted"/>
<keyword evidence="3 4" id="KW-0443">Lipid metabolism</keyword>
<feature type="active site" description="Proton acceptor" evidence="4">
    <location>
        <position position="174"/>
    </location>
</feature>
<feature type="short sequence motif" description="DGA/G" evidence="4">
    <location>
        <begin position="174"/>
        <end position="176"/>
    </location>
</feature>
<dbReference type="PROSITE" id="PS51635">
    <property type="entry name" value="PNPLA"/>
    <property type="match status" value="1"/>
</dbReference>
<evidence type="ECO:0000313" key="7">
    <source>
        <dbReference type="Proteomes" id="UP001597375"/>
    </source>
</evidence>